<evidence type="ECO:0000313" key="1">
    <source>
        <dbReference type="EMBL" id="QWK91347.1"/>
    </source>
</evidence>
<keyword evidence="2" id="KW-1185">Reference proteome</keyword>
<protein>
    <submittedName>
        <fullName evidence="1">TraB/GumN family protein</fullName>
    </submittedName>
</protein>
<dbReference type="InterPro" id="IPR047111">
    <property type="entry name" value="YbaP-like"/>
</dbReference>
<dbReference type="KEGG" id="gfu:KM031_05515"/>
<proteinExistence type="predicted"/>
<gene>
    <name evidence="1" type="ORF">KM031_05515</name>
</gene>
<organism evidence="1 2">
    <name type="scientific">Gemmobacter fulvus</name>
    <dbReference type="NCBI Taxonomy" id="2840474"/>
    <lineage>
        <taxon>Bacteria</taxon>
        <taxon>Pseudomonadati</taxon>
        <taxon>Pseudomonadota</taxon>
        <taxon>Alphaproteobacteria</taxon>
        <taxon>Rhodobacterales</taxon>
        <taxon>Paracoccaceae</taxon>
        <taxon>Gemmobacter</taxon>
    </lineage>
</organism>
<dbReference type="RefSeq" id="WP_215503538.1">
    <property type="nucleotide sequence ID" value="NZ_CP076361.1"/>
</dbReference>
<dbReference type="Proteomes" id="UP000679352">
    <property type="component" value="Chromosome"/>
</dbReference>
<dbReference type="AlphaFoldDB" id="A0A975P8H9"/>
<sequence>MLTQPPLAPARLVACCRRAARTVATALILVATPLVAGAKCSGINLLSQLPATETAALEAATAAQPHARGNLWRASKAGQSLHIIGTYHLADARHAPIMARLAPILAAAPVLLVEAGPEEERALKRDIAADPGLLFLTEGPSLKQQLSPEDWQMLSAAMARRNMPAMMAAKMRPWYLAVTLAIPPCGMPEMTTGSGLDHQLIAQAQAQDIPIRALEPHTTLFRLFDTIPPEDQLGLIRTTLLMEDRITDYSVTLADSYFAGESRLMWEYMRLESAKIPGYSPEKADAEYARLEAALMSSRNRAWIERLEQAAAEGAALAAVGALHLSGEAGVLQLLADRGWQIEALPL</sequence>
<dbReference type="InterPro" id="IPR002816">
    <property type="entry name" value="TraB/PrgY/GumN_fam"/>
</dbReference>
<evidence type="ECO:0000313" key="2">
    <source>
        <dbReference type="Proteomes" id="UP000679352"/>
    </source>
</evidence>
<dbReference type="Pfam" id="PF01963">
    <property type="entry name" value="TraB_PrgY_gumN"/>
    <property type="match status" value="1"/>
</dbReference>
<dbReference type="PANTHER" id="PTHR40590">
    <property type="entry name" value="CYTOPLASMIC PROTEIN-RELATED"/>
    <property type="match status" value="1"/>
</dbReference>
<accession>A0A975P8H9</accession>
<dbReference type="CDD" id="cd14789">
    <property type="entry name" value="Tiki"/>
    <property type="match status" value="1"/>
</dbReference>
<dbReference type="EMBL" id="CP076361">
    <property type="protein sequence ID" value="QWK91347.1"/>
    <property type="molecule type" value="Genomic_DNA"/>
</dbReference>
<dbReference type="PANTHER" id="PTHR40590:SF1">
    <property type="entry name" value="CYTOPLASMIC PROTEIN"/>
    <property type="match status" value="1"/>
</dbReference>
<name>A0A975P8H9_9RHOB</name>
<reference evidence="1" key="1">
    <citation type="submission" date="2021-06" db="EMBL/GenBank/DDBJ databases">
        <title>Direct submission.</title>
        <authorList>
            <person name="Lee C.-S."/>
            <person name="Jin L."/>
        </authorList>
    </citation>
    <scope>NUCLEOTIDE SEQUENCE</scope>
    <source>
        <strain evidence="1">Con5</strain>
    </source>
</reference>